<dbReference type="InterPro" id="IPR001036">
    <property type="entry name" value="Acrflvin-R"/>
</dbReference>
<dbReference type="Gene3D" id="3.30.70.1320">
    <property type="entry name" value="Multidrug efflux transporter AcrB pore domain like"/>
    <property type="match status" value="1"/>
</dbReference>
<keyword evidence="1" id="KW-0472">Membrane</keyword>
<dbReference type="Proteomes" id="UP000324143">
    <property type="component" value="Unassembled WGS sequence"/>
</dbReference>
<dbReference type="Gene3D" id="3.30.70.1440">
    <property type="entry name" value="Multidrug efflux transporter AcrB pore domain"/>
    <property type="match status" value="1"/>
</dbReference>
<feature type="transmembrane region" description="Helical" evidence="1">
    <location>
        <begin position="426"/>
        <end position="448"/>
    </location>
</feature>
<feature type="transmembrane region" description="Helical" evidence="1">
    <location>
        <begin position="954"/>
        <end position="978"/>
    </location>
</feature>
<gene>
    <name evidence="2" type="ORF">FXF47_00885</name>
</gene>
<feature type="transmembrane region" description="Helical" evidence="1">
    <location>
        <begin position="380"/>
        <end position="405"/>
    </location>
</feature>
<comment type="caution">
    <text evidence="2">The sequence shown here is derived from an EMBL/GenBank/DDBJ whole genome shotgun (WGS) entry which is preliminary data.</text>
</comment>
<keyword evidence="3" id="KW-1185">Reference proteome</keyword>
<keyword evidence="1" id="KW-0812">Transmembrane</keyword>
<evidence type="ECO:0000256" key="1">
    <source>
        <dbReference type="SAM" id="Phobius"/>
    </source>
</evidence>
<evidence type="ECO:0000313" key="3">
    <source>
        <dbReference type="Proteomes" id="UP000324143"/>
    </source>
</evidence>
<dbReference type="SUPFAM" id="SSF82714">
    <property type="entry name" value="Multidrug efflux transporter AcrB TolC docking domain, DN and DC subdomains"/>
    <property type="match status" value="2"/>
</dbReference>
<feature type="transmembrane region" description="Helical" evidence="1">
    <location>
        <begin position="902"/>
        <end position="921"/>
    </location>
</feature>
<accession>A0A5D0MKK0</accession>
<feature type="transmembrane region" description="Helical" evidence="1">
    <location>
        <begin position="581"/>
        <end position="599"/>
    </location>
</feature>
<dbReference type="PANTHER" id="PTHR32063">
    <property type="match status" value="1"/>
</dbReference>
<name>A0A5D0MKK0_9BACT</name>
<dbReference type="Pfam" id="PF00873">
    <property type="entry name" value="ACR_tran"/>
    <property type="match status" value="2"/>
</dbReference>
<feature type="transmembrane region" description="Helical" evidence="1">
    <location>
        <begin position="460"/>
        <end position="486"/>
    </location>
</feature>
<dbReference type="Gene3D" id="3.30.70.1430">
    <property type="entry name" value="Multidrug efflux transporter AcrB pore domain"/>
    <property type="match status" value="2"/>
</dbReference>
<feature type="transmembrane region" description="Helical" evidence="1">
    <location>
        <begin position="1033"/>
        <end position="1058"/>
    </location>
</feature>
<dbReference type="AlphaFoldDB" id="A0A5D0MKK0"/>
<feature type="transmembrane region" description="Helical" evidence="1">
    <location>
        <begin position="517"/>
        <end position="536"/>
    </location>
</feature>
<feature type="transmembrane region" description="Helical" evidence="1">
    <location>
        <begin position="1004"/>
        <end position="1021"/>
    </location>
</feature>
<dbReference type="PANTHER" id="PTHR32063:SF0">
    <property type="entry name" value="SWARMING MOTILITY PROTEIN SWRC"/>
    <property type="match status" value="1"/>
</dbReference>
<keyword evidence="1" id="KW-1133">Transmembrane helix</keyword>
<evidence type="ECO:0000313" key="2">
    <source>
        <dbReference type="EMBL" id="TYB32071.1"/>
    </source>
</evidence>
<protein>
    <submittedName>
        <fullName evidence="2">Efflux RND transporter permease subunit</fullName>
    </submittedName>
</protein>
<dbReference type="PRINTS" id="PR00702">
    <property type="entry name" value="ACRIFLAVINRP"/>
</dbReference>
<feature type="transmembrane region" description="Helical" evidence="1">
    <location>
        <begin position="355"/>
        <end position="374"/>
    </location>
</feature>
<proteinExistence type="predicted"/>
<dbReference type="InterPro" id="IPR027463">
    <property type="entry name" value="AcrB_DN_DC_subdom"/>
</dbReference>
<dbReference type="Gene3D" id="1.20.1640.10">
    <property type="entry name" value="Multidrug efflux transporter AcrB transmembrane domain"/>
    <property type="match status" value="2"/>
</dbReference>
<feature type="transmembrane region" description="Helical" evidence="1">
    <location>
        <begin position="927"/>
        <end position="947"/>
    </location>
</feature>
<dbReference type="Gene3D" id="3.30.2090.10">
    <property type="entry name" value="Multidrug efflux transporter AcrB TolC docking domain, DN and DC subdomains"/>
    <property type="match status" value="2"/>
</dbReference>
<feature type="transmembrane region" description="Helical" evidence="1">
    <location>
        <begin position="12"/>
        <end position="29"/>
    </location>
</feature>
<dbReference type="SUPFAM" id="SSF82866">
    <property type="entry name" value="Multidrug efflux transporter AcrB transmembrane domain"/>
    <property type="match status" value="2"/>
</dbReference>
<sequence>MKIVDISVKRPVTTAMITLAVIVFGLISLDKLPINLMPDISYPTITVKTDWEGVAPEEIEEQLTKPIEENVAIMNGLQNMVSYSKPGMSIITLEFNWDTDIDNSVLNLREILSRIDFPDDAENPQILRYNPNLEPIMQIAFSSEKDTLTDIRMLLKDNLKDNLLTLNGVASLNVKGGSDRNLFIELDTLKLSALNLSVSDIYQQLNQENESFSAGQIEQEEGEYLIRLLNKFENLDDVKNLIITTKDNKKILLKSIADIYVEKEKEQSITKLNGQRAVFTEVYKTSGANTVTVAGEIKRELANFKNNFDLDYSIVKDKSVFISSSIKSVFSSAIYGGILAIIILYLFLRDKKPTMIIAGAIPISIIAVFLGMYLKGISLNIMSIGGLALGVGMLVDSSIVVLESIDRVKKEKYDNLKKSSIYGTKLVGTAILASTLTTISVFLPIVFVEGIAGKLFADQAFTVAFALIASLIVSISVIPMVSALSFKRKRLVGDEMTEVDRKEEGTIYLPEKILKRILSFLKKIYVIILVFILRLIKKVTSFKGKKGVLESVLNGFEEGFNRLQKYYNNILEKALHNRKKVLIYAGILFVVSFILFQFLDVEMMPKVNRDEFTIYVSTEKNMDKNLIESMVDDFVVQMKKSEMADIVYSRIGEEEEETVEVQNEETIQLYVRLNEGINPNKGIEYARNLLENMPGIEYKLEFPKVFETQMNPIQVEIYGDDLDSLKNITEKIKNKISQNKKLEDIRVTLRDGKPEVAIKFNRDKLAKYNLDVRTISRMLELEIKGDTTNKYDYRGEELDIKVIGRGRTLQTYRRLKDFSMNTSSGKVLLDNVADIKLITGPSSITRKGQERVSLITANYTRGSLNTIISDIKKVVNNQDIPSNFRIEFGGQSEEMKKSGSSLTFAIFLAIFLVYIVMASQFESLVHPFIIIFSIPFSLIGVIIALFITGNSINIISLIGLVMLAGIVVNNGIVLVDYINHLIRNENMEVIPAIIKGGNVRLRPIMMTTLTTVLGLVPMAILGGNGSELRSPLAWTVIGGLLSSTALTLVFIPVVYSFLEKGNK</sequence>
<organism evidence="2 3">
    <name type="scientific">Candidatus Mcinerneyibacterium aminivorans</name>
    <dbReference type="NCBI Taxonomy" id="2703815"/>
    <lineage>
        <taxon>Bacteria</taxon>
        <taxon>Candidatus Macinerneyibacteriota</taxon>
        <taxon>Candidatus Mcinerneyibacteria</taxon>
        <taxon>Candidatus Mcinerneyibacteriales</taxon>
        <taxon>Candidatus Mcinerneyibacteriaceae</taxon>
        <taxon>Candidatus Mcinerneyibacterium</taxon>
    </lineage>
</organism>
<dbReference type="EMBL" id="VSIX01000007">
    <property type="protein sequence ID" value="TYB32071.1"/>
    <property type="molecule type" value="Genomic_DNA"/>
</dbReference>
<dbReference type="GO" id="GO:0042910">
    <property type="term" value="F:xenobiotic transmembrane transporter activity"/>
    <property type="evidence" value="ECO:0007669"/>
    <property type="project" value="TreeGrafter"/>
</dbReference>
<dbReference type="SUPFAM" id="SSF82693">
    <property type="entry name" value="Multidrug efflux transporter AcrB pore domain, PN1, PN2, PC1 and PC2 subdomains"/>
    <property type="match status" value="2"/>
</dbReference>
<dbReference type="GO" id="GO:0005886">
    <property type="term" value="C:plasma membrane"/>
    <property type="evidence" value="ECO:0007669"/>
    <property type="project" value="TreeGrafter"/>
</dbReference>
<reference evidence="2" key="1">
    <citation type="submission" date="2019-08" db="EMBL/GenBank/DDBJ databases">
        <title>Genomic characterization of a novel candidate phylum (ARYD3) from a high temperature, high salinity tertiary oil reservoir in north central Oklahoma, USA.</title>
        <authorList>
            <person name="Youssef N.H."/>
            <person name="Yadav A."/>
            <person name="Elshahed M.S."/>
        </authorList>
    </citation>
    <scope>NUCLEOTIDE SEQUENCE [LARGE SCALE GENOMIC DNA]</scope>
    <source>
        <strain evidence="2">ARYD3</strain>
    </source>
</reference>
<feature type="transmembrane region" description="Helical" evidence="1">
    <location>
        <begin position="329"/>
        <end position="348"/>
    </location>
</feature>